<dbReference type="CDD" id="cd06850">
    <property type="entry name" value="biotinyl_domain"/>
    <property type="match status" value="1"/>
</dbReference>
<evidence type="ECO:0000259" key="7">
    <source>
        <dbReference type="PROSITE" id="PS50968"/>
    </source>
</evidence>
<dbReference type="InterPro" id="IPR011761">
    <property type="entry name" value="ATP-grasp"/>
</dbReference>
<evidence type="ECO:0000256" key="5">
    <source>
        <dbReference type="ARBA" id="ARBA00023267"/>
    </source>
</evidence>
<dbReference type="Pfam" id="PF02785">
    <property type="entry name" value="Biotin_carb_C"/>
    <property type="match status" value="1"/>
</dbReference>
<feature type="domain" description="Lipoyl-binding" evidence="7">
    <location>
        <begin position="589"/>
        <end position="667"/>
    </location>
</feature>
<dbReference type="PANTHER" id="PTHR18866:SF126">
    <property type="entry name" value="BIOTIN CARBOXYLASE"/>
    <property type="match status" value="1"/>
</dbReference>
<dbReference type="InterPro" id="IPR016185">
    <property type="entry name" value="PreATP-grasp_dom_sf"/>
</dbReference>
<name>A0A1D9MKQ0_9ACTO</name>
<dbReference type="AlphaFoldDB" id="A0A1D9MKQ0"/>
<feature type="domain" description="ATP-grasp" evidence="8">
    <location>
        <begin position="121"/>
        <end position="325"/>
    </location>
</feature>
<dbReference type="GO" id="GO:0046872">
    <property type="term" value="F:metal ion binding"/>
    <property type="evidence" value="ECO:0007669"/>
    <property type="project" value="InterPro"/>
</dbReference>
<keyword evidence="4 6" id="KW-0067">ATP-binding</keyword>
<dbReference type="PROSITE" id="PS00867">
    <property type="entry name" value="CPSASE_2"/>
    <property type="match status" value="1"/>
</dbReference>
<dbReference type="InterPro" id="IPR005481">
    <property type="entry name" value="BC-like_N"/>
</dbReference>
<dbReference type="Gene3D" id="3.30.470.20">
    <property type="entry name" value="ATP-grasp fold, B domain"/>
    <property type="match status" value="1"/>
</dbReference>
<dbReference type="InterPro" id="IPR005482">
    <property type="entry name" value="Biotin_COase_C"/>
</dbReference>
<dbReference type="InterPro" id="IPR001882">
    <property type="entry name" value="Biotin_BS"/>
</dbReference>
<dbReference type="SUPFAM" id="SSF52440">
    <property type="entry name" value="PreATP-grasp domain"/>
    <property type="match status" value="1"/>
</dbReference>
<evidence type="ECO:0000256" key="1">
    <source>
        <dbReference type="ARBA" id="ARBA00001953"/>
    </source>
</evidence>
<dbReference type="RefSeq" id="WP_071164349.1">
    <property type="nucleotide sequence ID" value="NZ_CP017812.1"/>
</dbReference>
<dbReference type="InterPro" id="IPR050856">
    <property type="entry name" value="Biotin_carboxylase_complex"/>
</dbReference>
<dbReference type="PANTHER" id="PTHR18866">
    <property type="entry name" value="CARBOXYLASE:PYRUVATE/ACETYL-COA/PROPIONYL-COA CARBOXYLASE"/>
    <property type="match status" value="1"/>
</dbReference>
<sequence length="674" mass="71428">MALERVLVANRGEIAARVFRTLKETGRTSIAVYATADRGAAWTKLADQAHHLPGENAAQTYLNGEAILQLAKETKSQAIHPGYGFLSEDPAFAQAVQAAGIVWLGPSPAAIRALGDKAKARQLAQSLSVGTIPGTNQPVQTWQEIFDFGDEAGYPILLKDPAGGGGRGIRELANADQVRQLAQDFGVDLTANPQAIIAPTSPLATSFLEKRLVGARHIETQCLRDQSGNFWLASTRDCSVQRRNQKLIEEAPAKLLNRTYSQLAQWSAALFAAVDYVGAGTCEFLVDENQNAYFLEVNPRLQVEHTVTEAITGQDLVQLQLAIAEGGSLTDYVDLKAPTCGHAIQLRITSEDPAKGLLPTGGTITSLAWPAGPGIRVDAALAGGETIPTAFDSLIAKLIISAPTRKGAISRCQRALAELQIGGVANSASLYQELLADPDFQNETTQKLPGQEAAGAQAESLPAHCFLLHTRWLENTHLLASWRTERGLSVTIGASNQVNTTSGATTATNASALAAASDTIPTASQASPANEKTWVNLDLEIDGRAHRLTLCAEQIAKILPGTLAPSLSAIGVNSPAPVAQPMRRSRKSTALAKASDNPNEICAPMQATLMRLPVREGQQVKAGDLVAVIEAMKMEQPLTAPRDGQIAKLPVAVGQSVATGQVIVTLAPEENRAK</sequence>
<reference evidence="10 11" key="1">
    <citation type="submission" date="2016-10" db="EMBL/GenBank/DDBJ databases">
        <title>Actinomyces aegypiusis sp. nov., isolated from the Aegypius monachus in Qinghai Tibet Plateau China.</title>
        <authorList>
            <person name="Wang Y."/>
        </authorList>
    </citation>
    <scope>NUCLEOTIDE SEQUENCE [LARGE SCALE GENOMIC DNA]</scope>
    <source>
        <strain evidence="10 11">VUL4_3</strain>
    </source>
</reference>
<feature type="domain" description="Biotin carboxylation" evidence="9">
    <location>
        <begin position="2"/>
        <end position="455"/>
    </location>
</feature>
<dbReference type="FunFam" id="2.40.50.100:FF:000003">
    <property type="entry name" value="Acetyl-CoA carboxylase biotin carboxyl carrier protein"/>
    <property type="match status" value="1"/>
</dbReference>
<dbReference type="InterPro" id="IPR011764">
    <property type="entry name" value="Biotin_carboxylation_dom"/>
</dbReference>
<gene>
    <name evidence="10" type="ORF">BK816_05910</name>
</gene>
<evidence type="ECO:0000313" key="10">
    <source>
        <dbReference type="EMBL" id="AOZ72884.1"/>
    </source>
</evidence>
<dbReference type="KEGG" id="avu:BK816_05910"/>
<dbReference type="PROSITE" id="PS50968">
    <property type="entry name" value="BIOTINYL_LIPOYL"/>
    <property type="match status" value="1"/>
</dbReference>
<evidence type="ECO:0000256" key="3">
    <source>
        <dbReference type="ARBA" id="ARBA00022741"/>
    </source>
</evidence>
<dbReference type="InterPro" id="IPR011054">
    <property type="entry name" value="Rudment_hybrid_motif"/>
</dbReference>
<evidence type="ECO:0000259" key="9">
    <source>
        <dbReference type="PROSITE" id="PS50979"/>
    </source>
</evidence>
<accession>A0A1D9MKQ0</accession>
<dbReference type="OrthoDB" id="9760256at2"/>
<organism evidence="10 11">
    <name type="scientific">Boudabousia tangfeifanii</name>
    <dbReference type="NCBI Taxonomy" id="1912795"/>
    <lineage>
        <taxon>Bacteria</taxon>
        <taxon>Bacillati</taxon>
        <taxon>Actinomycetota</taxon>
        <taxon>Actinomycetes</taxon>
        <taxon>Actinomycetales</taxon>
        <taxon>Actinomycetaceae</taxon>
        <taxon>Boudabousia</taxon>
    </lineage>
</organism>
<dbReference type="PROSITE" id="PS50979">
    <property type="entry name" value="BC"/>
    <property type="match status" value="1"/>
</dbReference>
<dbReference type="PROSITE" id="PS00188">
    <property type="entry name" value="BIOTIN"/>
    <property type="match status" value="1"/>
</dbReference>
<dbReference type="SMART" id="SM00878">
    <property type="entry name" value="Biotin_carb_C"/>
    <property type="match status" value="1"/>
</dbReference>
<dbReference type="STRING" id="1912795.BK816_05910"/>
<dbReference type="Pfam" id="PF00364">
    <property type="entry name" value="Biotin_lipoyl"/>
    <property type="match status" value="1"/>
</dbReference>
<dbReference type="Gene3D" id="2.40.50.100">
    <property type="match status" value="1"/>
</dbReference>
<dbReference type="InterPro" id="IPR011053">
    <property type="entry name" value="Single_hybrid_motif"/>
</dbReference>
<keyword evidence="3 6" id="KW-0547">Nucleotide-binding</keyword>
<evidence type="ECO:0000256" key="2">
    <source>
        <dbReference type="ARBA" id="ARBA00022598"/>
    </source>
</evidence>
<protein>
    <submittedName>
        <fullName evidence="10">Uncharacterized protein</fullName>
    </submittedName>
</protein>
<dbReference type="PROSITE" id="PS50975">
    <property type="entry name" value="ATP_GRASP"/>
    <property type="match status" value="1"/>
</dbReference>
<dbReference type="InterPro" id="IPR005479">
    <property type="entry name" value="CPAse_ATP-bd"/>
</dbReference>
<dbReference type="GO" id="GO:0004075">
    <property type="term" value="F:biotin carboxylase activity"/>
    <property type="evidence" value="ECO:0007669"/>
    <property type="project" value="UniProtKB-EC"/>
</dbReference>
<keyword evidence="2" id="KW-0436">Ligase</keyword>
<proteinExistence type="predicted"/>
<keyword evidence="11" id="KW-1185">Reference proteome</keyword>
<dbReference type="EMBL" id="CP017812">
    <property type="protein sequence ID" value="AOZ72884.1"/>
    <property type="molecule type" value="Genomic_DNA"/>
</dbReference>
<evidence type="ECO:0000313" key="11">
    <source>
        <dbReference type="Proteomes" id="UP000176288"/>
    </source>
</evidence>
<evidence type="ECO:0000256" key="4">
    <source>
        <dbReference type="ARBA" id="ARBA00022840"/>
    </source>
</evidence>
<dbReference type="SUPFAM" id="SSF51246">
    <property type="entry name" value="Rudiment single hybrid motif"/>
    <property type="match status" value="1"/>
</dbReference>
<dbReference type="Pfam" id="PF00289">
    <property type="entry name" value="Biotin_carb_N"/>
    <property type="match status" value="1"/>
</dbReference>
<dbReference type="InterPro" id="IPR000089">
    <property type="entry name" value="Biotin_lipoyl"/>
</dbReference>
<comment type="cofactor">
    <cofactor evidence="1">
        <name>biotin</name>
        <dbReference type="ChEBI" id="CHEBI:57586"/>
    </cofactor>
</comment>
<dbReference type="Pfam" id="PF02786">
    <property type="entry name" value="CPSase_L_D2"/>
    <property type="match status" value="1"/>
</dbReference>
<keyword evidence="5" id="KW-0092">Biotin</keyword>
<evidence type="ECO:0000259" key="8">
    <source>
        <dbReference type="PROSITE" id="PS50975"/>
    </source>
</evidence>
<dbReference type="GO" id="GO:0005524">
    <property type="term" value="F:ATP binding"/>
    <property type="evidence" value="ECO:0007669"/>
    <property type="project" value="UniProtKB-UniRule"/>
</dbReference>
<evidence type="ECO:0000256" key="6">
    <source>
        <dbReference type="PROSITE-ProRule" id="PRU00409"/>
    </source>
</evidence>
<dbReference type="SUPFAM" id="SSF51230">
    <property type="entry name" value="Single hybrid motif"/>
    <property type="match status" value="1"/>
</dbReference>
<dbReference type="SUPFAM" id="SSF56059">
    <property type="entry name" value="Glutathione synthetase ATP-binding domain-like"/>
    <property type="match status" value="1"/>
</dbReference>
<dbReference type="Proteomes" id="UP000176288">
    <property type="component" value="Chromosome"/>
</dbReference>